<comment type="caution">
    <text evidence="1">The sequence shown here is derived from an EMBL/GenBank/DDBJ whole genome shotgun (WGS) entry which is preliminary data.</text>
</comment>
<evidence type="ECO:0000313" key="1">
    <source>
        <dbReference type="EMBL" id="GCC32630.1"/>
    </source>
</evidence>
<reference evidence="1 2" key="1">
    <citation type="journal article" date="2018" name="Nat. Ecol. Evol.">
        <title>Shark genomes provide insights into elasmobranch evolution and the origin of vertebrates.</title>
        <authorList>
            <person name="Hara Y"/>
            <person name="Yamaguchi K"/>
            <person name="Onimaru K"/>
            <person name="Kadota M"/>
            <person name="Koyanagi M"/>
            <person name="Keeley SD"/>
            <person name="Tatsumi K"/>
            <person name="Tanaka K"/>
            <person name="Motone F"/>
            <person name="Kageyama Y"/>
            <person name="Nozu R"/>
            <person name="Adachi N"/>
            <person name="Nishimura O"/>
            <person name="Nakagawa R"/>
            <person name="Tanegashima C"/>
            <person name="Kiyatake I"/>
            <person name="Matsumoto R"/>
            <person name="Murakumo K"/>
            <person name="Nishida K"/>
            <person name="Terakita A"/>
            <person name="Kuratani S"/>
            <person name="Sato K"/>
            <person name="Hyodo S Kuraku.S."/>
        </authorList>
    </citation>
    <scope>NUCLEOTIDE SEQUENCE [LARGE SCALE GENOMIC DNA]</scope>
</reference>
<dbReference type="Proteomes" id="UP000287033">
    <property type="component" value="Unassembled WGS sequence"/>
</dbReference>
<sequence>MGAGSHNAAAPCLESSLYYAAGLKASLAGSGFFSLNECFYFFKKRRGFNFAFAEDYIFVNKGIERTPDHVVMLPLDVEVM</sequence>
<evidence type="ECO:0000313" key="2">
    <source>
        <dbReference type="Proteomes" id="UP000287033"/>
    </source>
</evidence>
<dbReference type="EMBL" id="BEZZ01000449">
    <property type="protein sequence ID" value="GCC32630.1"/>
    <property type="molecule type" value="Genomic_DNA"/>
</dbReference>
<gene>
    <name evidence="1" type="ORF">chiPu_0011093</name>
</gene>
<name>A0A401SQG1_CHIPU</name>
<organism evidence="1 2">
    <name type="scientific">Chiloscyllium punctatum</name>
    <name type="common">Brownbanded bambooshark</name>
    <name type="synonym">Hemiscyllium punctatum</name>
    <dbReference type="NCBI Taxonomy" id="137246"/>
    <lineage>
        <taxon>Eukaryota</taxon>
        <taxon>Metazoa</taxon>
        <taxon>Chordata</taxon>
        <taxon>Craniata</taxon>
        <taxon>Vertebrata</taxon>
        <taxon>Chondrichthyes</taxon>
        <taxon>Elasmobranchii</taxon>
        <taxon>Galeomorphii</taxon>
        <taxon>Galeoidea</taxon>
        <taxon>Orectolobiformes</taxon>
        <taxon>Hemiscylliidae</taxon>
        <taxon>Chiloscyllium</taxon>
    </lineage>
</organism>
<accession>A0A401SQG1</accession>
<proteinExistence type="predicted"/>
<protein>
    <submittedName>
        <fullName evidence="1">Uncharacterized protein</fullName>
    </submittedName>
</protein>
<keyword evidence="2" id="KW-1185">Reference proteome</keyword>
<dbReference type="AlphaFoldDB" id="A0A401SQG1"/>